<feature type="region of interest" description="Disordered" evidence="1">
    <location>
        <begin position="21"/>
        <end position="59"/>
    </location>
</feature>
<dbReference type="Proteomes" id="UP000297900">
    <property type="component" value="Unassembled WGS sequence"/>
</dbReference>
<gene>
    <name evidence="3" type="ORF">E2980_05945</name>
</gene>
<feature type="compositionally biased region" description="Low complexity" evidence="1">
    <location>
        <begin position="31"/>
        <end position="44"/>
    </location>
</feature>
<feature type="compositionally biased region" description="Basic and acidic residues" evidence="1">
    <location>
        <begin position="45"/>
        <end position="59"/>
    </location>
</feature>
<evidence type="ECO:0000313" key="3">
    <source>
        <dbReference type="EMBL" id="TFE28934.1"/>
    </source>
</evidence>
<evidence type="ECO:0000256" key="1">
    <source>
        <dbReference type="SAM" id="MobiDB-lite"/>
    </source>
</evidence>
<sequence length="59" mass="6308">MKKLINVAAMLTLLSSLLAACGNDNGDNMEKSPSPSMESPAASMKNDDKMMEGDMKESK</sequence>
<keyword evidence="4" id="KW-1185">Reference proteome</keyword>
<protein>
    <submittedName>
        <fullName evidence="3">Uncharacterized protein</fullName>
    </submittedName>
</protein>
<feature type="chain" id="PRO_5038721126" evidence="2">
    <location>
        <begin position="20"/>
        <end position="59"/>
    </location>
</feature>
<keyword evidence="2" id="KW-0732">Signal</keyword>
<organism evidence="3 4">
    <name type="scientific">Cohnella luojiensis</name>
    <dbReference type="NCBI Taxonomy" id="652876"/>
    <lineage>
        <taxon>Bacteria</taxon>
        <taxon>Bacillati</taxon>
        <taxon>Bacillota</taxon>
        <taxon>Bacilli</taxon>
        <taxon>Bacillales</taxon>
        <taxon>Paenibacillaceae</taxon>
        <taxon>Cohnella</taxon>
    </lineage>
</organism>
<dbReference type="RefSeq" id="WP_135151236.1">
    <property type="nucleotide sequence ID" value="NZ_SOMN01000005.1"/>
</dbReference>
<dbReference type="AlphaFoldDB" id="A0A4Y8M6B4"/>
<reference evidence="3 4" key="1">
    <citation type="submission" date="2019-03" db="EMBL/GenBank/DDBJ databases">
        <title>Cohnella endophytica sp. nov., a novel endophytic bacterium isolated from bark of Sonneratia apetala.</title>
        <authorList>
            <person name="Tuo L."/>
        </authorList>
    </citation>
    <scope>NUCLEOTIDE SEQUENCE [LARGE SCALE GENOMIC DNA]</scope>
    <source>
        <strain evidence="3 4">CCTCC AB 208254</strain>
    </source>
</reference>
<evidence type="ECO:0000313" key="4">
    <source>
        <dbReference type="Proteomes" id="UP000297900"/>
    </source>
</evidence>
<accession>A0A4Y8M6B4</accession>
<dbReference type="EMBL" id="SOMN01000005">
    <property type="protein sequence ID" value="TFE28934.1"/>
    <property type="molecule type" value="Genomic_DNA"/>
</dbReference>
<comment type="caution">
    <text evidence="3">The sequence shown here is derived from an EMBL/GenBank/DDBJ whole genome shotgun (WGS) entry which is preliminary data.</text>
</comment>
<proteinExistence type="predicted"/>
<evidence type="ECO:0000256" key="2">
    <source>
        <dbReference type="SAM" id="SignalP"/>
    </source>
</evidence>
<name>A0A4Y8M6B4_9BACL</name>
<dbReference type="PROSITE" id="PS51257">
    <property type="entry name" value="PROKAR_LIPOPROTEIN"/>
    <property type="match status" value="1"/>
</dbReference>
<feature type="signal peptide" evidence="2">
    <location>
        <begin position="1"/>
        <end position="19"/>
    </location>
</feature>